<evidence type="ECO:0000256" key="4">
    <source>
        <dbReference type="ARBA" id="ARBA00022989"/>
    </source>
</evidence>
<comment type="subcellular location">
    <subcellularLocation>
        <location evidence="1">Membrane</location>
        <topology evidence="1">Multi-pass membrane protein</topology>
    </subcellularLocation>
</comment>
<feature type="transmembrane region" description="Helical" evidence="6">
    <location>
        <begin position="150"/>
        <end position="171"/>
    </location>
</feature>
<dbReference type="PROSITE" id="PS50267">
    <property type="entry name" value="NA_NEUROTRAN_SYMP_3"/>
    <property type="match status" value="1"/>
</dbReference>
<protein>
    <recommendedName>
        <fullName evidence="8">Transporter</fullName>
    </recommendedName>
</protein>
<reference evidence="7" key="1">
    <citation type="submission" date="2021-01" db="EMBL/GenBank/DDBJ databases">
        <authorList>
            <person name="Corre E."/>
            <person name="Pelletier E."/>
            <person name="Niang G."/>
            <person name="Scheremetjew M."/>
            <person name="Finn R."/>
            <person name="Kale V."/>
            <person name="Holt S."/>
            <person name="Cochrane G."/>
            <person name="Meng A."/>
            <person name="Brown T."/>
            <person name="Cohen L."/>
        </authorList>
    </citation>
    <scope>NUCLEOTIDE SEQUENCE</scope>
    <source>
        <strain evidence="7">RCC1130</strain>
    </source>
</reference>
<dbReference type="GO" id="GO:0006865">
    <property type="term" value="P:amino acid transport"/>
    <property type="evidence" value="ECO:0007669"/>
    <property type="project" value="TreeGrafter"/>
</dbReference>
<evidence type="ECO:0000256" key="3">
    <source>
        <dbReference type="ARBA" id="ARBA00022692"/>
    </source>
</evidence>
<keyword evidence="5 6" id="KW-0472">Membrane</keyword>
<feature type="transmembrane region" description="Helical" evidence="6">
    <location>
        <begin position="78"/>
        <end position="100"/>
    </location>
</feature>
<feature type="transmembrane region" description="Helical" evidence="6">
    <location>
        <begin position="121"/>
        <end position="144"/>
    </location>
</feature>
<sequence length="283" mass="30656">MVTFASYNDRQHFFVRDAWLVPLINSATSVLSGLVVFSVLGHLAHERGEAVEDVAAQGPGLAFVVYPEALALFPGANFFAIMFFLMLLCLGVDSAFALAETSLTCVSDFGLFPWLQMGPRAALYCLLCFFAGLLFVTRGGLLWLDLFDTYATAFALFVAAALECIGATWIYGSDRLARDIVGMAPSFAGPLSALLVHLKYVVPAILIIVLGFAFYDKTTLDFPQWAIGVGWTLSFVPILPIVAVLARHFASRCQRMTPPTSAPEIALGQLKDISQSGRAVQVT</sequence>
<evidence type="ECO:0000256" key="5">
    <source>
        <dbReference type="ARBA" id="ARBA00023136"/>
    </source>
</evidence>
<evidence type="ECO:0000256" key="1">
    <source>
        <dbReference type="ARBA" id="ARBA00004141"/>
    </source>
</evidence>
<feature type="transmembrane region" description="Helical" evidence="6">
    <location>
        <begin position="225"/>
        <end position="246"/>
    </location>
</feature>
<keyword evidence="3 6" id="KW-0812">Transmembrane</keyword>
<accession>A0A7S0J9Q0</accession>
<dbReference type="GO" id="GO:0005886">
    <property type="term" value="C:plasma membrane"/>
    <property type="evidence" value="ECO:0007669"/>
    <property type="project" value="TreeGrafter"/>
</dbReference>
<dbReference type="PANTHER" id="PTHR11616">
    <property type="entry name" value="SODIUM/CHLORIDE DEPENDENT TRANSPORTER"/>
    <property type="match status" value="1"/>
</dbReference>
<feature type="transmembrane region" description="Helical" evidence="6">
    <location>
        <begin position="20"/>
        <end position="40"/>
    </location>
</feature>
<dbReference type="InterPro" id="IPR000175">
    <property type="entry name" value="Na/ntran_symport"/>
</dbReference>
<dbReference type="Pfam" id="PF00209">
    <property type="entry name" value="SNF"/>
    <property type="match status" value="1"/>
</dbReference>
<dbReference type="PRINTS" id="PR00176">
    <property type="entry name" value="NANEUSMPORT"/>
</dbReference>
<evidence type="ECO:0000256" key="2">
    <source>
        <dbReference type="ARBA" id="ARBA00022448"/>
    </source>
</evidence>
<evidence type="ECO:0008006" key="8">
    <source>
        <dbReference type="Google" id="ProtNLM"/>
    </source>
</evidence>
<gene>
    <name evidence="7" type="ORF">CLEP1334_LOCUS20445</name>
</gene>
<dbReference type="SUPFAM" id="SSF161070">
    <property type="entry name" value="SNF-like"/>
    <property type="match status" value="1"/>
</dbReference>
<keyword evidence="2" id="KW-0813">Transport</keyword>
<keyword evidence="4 6" id="KW-1133">Transmembrane helix</keyword>
<dbReference type="AlphaFoldDB" id="A0A7S0J9Q0"/>
<dbReference type="PANTHER" id="PTHR11616:SF182">
    <property type="entry name" value="TRANSPORTER"/>
    <property type="match status" value="1"/>
</dbReference>
<proteinExistence type="predicted"/>
<evidence type="ECO:0000313" key="7">
    <source>
        <dbReference type="EMBL" id="CAD8545156.1"/>
    </source>
</evidence>
<evidence type="ECO:0000256" key="6">
    <source>
        <dbReference type="SAM" id="Phobius"/>
    </source>
</evidence>
<feature type="transmembrane region" description="Helical" evidence="6">
    <location>
        <begin position="191"/>
        <end position="213"/>
    </location>
</feature>
<dbReference type="GO" id="GO:0035725">
    <property type="term" value="P:sodium ion transmembrane transport"/>
    <property type="evidence" value="ECO:0007669"/>
    <property type="project" value="TreeGrafter"/>
</dbReference>
<name>A0A7S0J9Q0_9EUKA</name>
<dbReference type="EMBL" id="HBER01040557">
    <property type="protein sequence ID" value="CAD8545156.1"/>
    <property type="molecule type" value="Transcribed_RNA"/>
</dbReference>
<organism evidence="7">
    <name type="scientific">Calcidiscus leptoporus</name>
    <dbReference type="NCBI Taxonomy" id="127549"/>
    <lineage>
        <taxon>Eukaryota</taxon>
        <taxon>Haptista</taxon>
        <taxon>Haptophyta</taxon>
        <taxon>Prymnesiophyceae</taxon>
        <taxon>Coccolithales</taxon>
        <taxon>Calcidiscaceae</taxon>
        <taxon>Calcidiscus</taxon>
    </lineage>
</organism>
<dbReference type="InterPro" id="IPR037272">
    <property type="entry name" value="SNS_sf"/>
</dbReference>